<dbReference type="Proteomes" id="UP000580861">
    <property type="component" value="Unassembled WGS sequence"/>
</dbReference>
<reference evidence="1 2" key="1">
    <citation type="submission" date="2020-08" db="EMBL/GenBank/DDBJ databases">
        <title>Sequencing the genomes of 1000 actinobacteria strains.</title>
        <authorList>
            <person name="Klenk H.-P."/>
        </authorList>
    </citation>
    <scope>NUCLEOTIDE SEQUENCE [LARGE SCALE GENOMIC DNA]</scope>
    <source>
        <strain evidence="1 2">DSM 45272</strain>
    </source>
</reference>
<sequence>MFDNVNIVGLSDEELDDIVGGTLYAPLCGDPK</sequence>
<evidence type="ECO:0000313" key="1">
    <source>
        <dbReference type="EMBL" id="MBB5855705.1"/>
    </source>
</evidence>
<protein>
    <submittedName>
        <fullName evidence="1">Uncharacterized protein</fullName>
    </submittedName>
</protein>
<dbReference type="AlphaFoldDB" id="A0A841BA05"/>
<organism evidence="1 2">
    <name type="scientific">Amycolatopsis umgeniensis</name>
    <dbReference type="NCBI Taxonomy" id="336628"/>
    <lineage>
        <taxon>Bacteria</taxon>
        <taxon>Bacillati</taxon>
        <taxon>Actinomycetota</taxon>
        <taxon>Actinomycetes</taxon>
        <taxon>Pseudonocardiales</taxon>
        <taxon>Pseudonocardiaceae</taxon>
        <taxon>Amycolatopsis</taxon>
    </lineage>
</organism>
<dbReference type="EMBL" id="JACHMX010000001">
    <property type="protein sequence ID" value="MBB5855705.1"/>
    <property type="molecule type" value="Genomic_DNA"/>
</dbReference>
<proteinExistence type="predicted"/>
<accession>A0A841BA05</accession>
<keyword evidence="2" id="KW-1185">Reference proteome</keyword>
<gene>
    <name evidence="1" type="ORF">HDA45_005792</name>
</gene>
<name>A0A841BA05_9PSEU</name>
<comment type="caution">
    <text evidence="1">The sequence shown here is derived from an EMBL/GenBank/DDBJ whole genome shotgun (WGS) entry which is preliminary data.</text>
</comment>
<evidence type="ECO:0000313" key="2">
    <source>
        <dbReference type="Proteomes" id="UP000580861"/>
    </source>
</evidence>